<keyword evidence="2" id="KW-1185">Reference proteome</keyword>
<proteinExistence type="predicted"/>
<protein>
    <recommendedName>
        <fullName evidence="3">DUF2130 domain-containing protein</fullName>
    </recommendedName>
</protein>
<dbReference type="EMBL" id="JAWDIP010000003">
    <property type="protein sequence ID" value="MDY0394665.1"/>
    <property type="molecule type" value="Genomic_DNA"/>
</dbReference>
<dbReference type="Proteomes" id="UP001281447">
    <property type="component" value="Unassembled WGS sequence"/>
</dbReference>
<accession>A0ABU5C638</accession>
<comment type="caution">
    <text evidence="1">The sequence shown here is derived from an EMBL/GenBank/DDBJ whole genome shotgun (WGS) entry which is preliminary data.</text>
</comment>
<name>A0ABU5C638_9BACI</name>
<gene>
    <name evidence="1" type="ORF">RWE15_09640</name>
</gene>
<evidence type="ECO:0000313" key="1">
    <source>
        <dbReference type="EMBL" id="MDY0394665.1"/>
    </source>
</evidence>
<evidence type="ECO:0008006" key="3">
    <source>
        <dbReference type="Google" id="ProtNLM"/>
    </source>
</evidence>
<evidence type="ECO:0000313" key="2">
    <source>
        <dbReference type="Proteomes" id="UP001281447"/>
    </source>
</evidence>
<reference evidence="1 2" key="1">
    <citation type="submission" date="2023-10" db="EMBL/GenBank/DDBJ databases">
        <title>Virgibacillus halophilus 5B73C genome.</title>
        <authorList>
            <person name="Miliotis G."/>
            <person name="Sengupta P."/>
            <person name="Hameed A."/>
            <person name="Chuvochina M."/>
            <person name="Mcdonagh F."/>
            <person name="Simpson A.C."/>
            <person name="Singh N.K."/>
            <person name="Rekha P.D."/>
            <person name="Raman K."/>
            <person name="Hugenholtz P."/>
            <person name="Venkateswaran K."/>
        </authorList>
    </citation>
    <scope>NUCLEOTIDE SEQUENCE [LARGE SCALE GENOMIC DNA]</scope>
    <source>
        <strain evidence="1 2">5B73C</strain>
    </source>
</reference>
<sequence length="114" mass="13122">MEQTDSVECPTCGNIYENSFAERFAIAKDEDTCKDLLLSLNSDLKKIVESIQSEYKSYDKNNHEQEKIKGILSKKQGAVKLKDIILNEGKREMNLLMEEEISSLNNEIYNKSRI</sequence>
<organism evidence="1 2">
    <name type="scientific">Tigheibacillus halophilus</name>
    <dbReference type="NCBI Taxonomy" id="361280"/>
    <lineage>
        <taxon>Bacteria</taxon>
        <taxon>Bacillati</taxon>
        <taxon>Bacillota</taxon>
        <taxon>Bacilli</taxon>
        <taxon>Bacillales</taxon>
        <taxon>Bacillaceae</taxon>
        <taxon>Tigheibacillus</taxon>
    </lineage>
</organism>